<comment type="similarity">
    <text evidence="1">Belongs to the HIBADH-related family.</text>
</comment>
<dbReference type="Pfam" id="PF21761">
    <property type="entry name" value="RedAm-like_C"/>
    <property type="match status" value="1"/>
</dbReference>
<organism evidence="5 6">
    <name type="scientific">Nocardia yunnanensis</name>
    <dbReference type="NCBI Taxonomy" id="2382165"/>
    <lineage>
        <taxon>Bacteria</taxon>
        <taxon>Bacillati</taxon>
        <taxon>Actinomycetota</taxon>
        <taxon>Actinomycetes</taxon>
        <taxon>Mycobacteriales</taxon>
        <taxon>Nocardiaceae</taxon>
        <taxon>Nocardia</taxon>
    </lineage>
</organism>
<dbReference type="PIRSF" id="PIRSF000103">
    <property type="entry name" value="HIBADH"/>
    <property type="match status" value="1"/>
</dbReference>
<feature type="domain" description="6-phosphogluconate dehydrogenase NADP-binding" evidence="3">
    <location>
        <begin position="7"/>
        <end position="155"/>
    </location>
</feature>
<evidence type="ECO:0000259" key="4">
    <source>
        <dbReference type="Pfam" id="PF21761"/>
    </source>
</evidence>
<dbReference type="Pfam" id="PF03446">
    <property type="entry name" value="NAD_binding_2"/>
    <property type="match status" value="1"/>
</dbReference>
<name>A0A386ZGQ1_9NOCA</name>
<gene>
    <name evidence="5" type="ORF">D7D52_20190</name>
</gene>
<dbReference type="RefSeq" id="WP_120738616.1">
    <property type="nucleotide sequence ID" value="NZ_CP032568.1"/>
</dbReference>
<dbReference type="InterPro" id="IPR013328">
    <property type="entry name" value="6PGD_dom2"/>
</dbReference>
<reference evidence="5 6" key="1">
    <citation type="submission" date="2018-09" db="EMBL/GenBank/DDBJ databases">
        <title>Nocardia yunnanensis sp. nov., an actinomycete isolated from a soil sample.</title>
        <authorList>
            <person name="Zhang J."/>
        </authorList>
    </citation>
    <scope>NUCLEOTIDE SEQUENCE [LARGE SCALE GENOMIC DNA]</scope>
    <source>
        <strain evidence="5 6">CFHS0054</strain>
    </source>
</reference>
<keyword evidence="2" id="KW-0560">Oxidoreductase</keyword>
<sequence length="291" mass="30198">MTNTHPVTVLGLGAMGRALAHRFRTAGVATTVWNRTPGKDPELVAAGAVSAPTVTEAVRGGHLVIVVLLDHASVHQQLDPVATELRGKHLLNLTSTSPEQSRELAAWAAAHGIEFLDGGIMAVPSMIGAEGASILYSGSPTVFDTHRATLELLGAADYFGTDPGLAALWDFALLTTMYAMFGGFFQGAALLASADVPATDFAARATAWVTAMAHTLPAYARVIDTGAFTDEVFQDLTFTKSALDALRQAATDAGITAEPLSGLAALVDRQVAAGHGAAAFERTAAALRTPH</sequence>
<dbReference type="Gene3D" id="3.40.50.720">
    <property type="entry name" value="NAD(P)-binding Rossmann-like Domain"/>
    <property type="match status" value="1"/>
</dbReference>
<feature type="domain" description="NADPH-dependent reductive aminase-like C-terminal" evidence="4">
    <location>
        <begin position="162"/>
        <end position="288"/>
    </location>
</feature>
<dbReference type="InterPro" id="IPR048666">
    <property type="entry name" value="RedAm-like_C"/>
</dbReference>
<accession>A0A386ZGQ1</accession>
<dbReference type="OrthoDB" id="4029976at2"/>
<dbReference type="AlphaFoldDB" id="A0A386ZGQ1"/>
<dbReference type="SUPFAM" id="SSF51735">
    <property type="entry name" value="NAD(P)-binding Rossmann-fold domains"/>
    <property type="match status" value="1"/>
</dbReference>
<protein>
    <submittedName>
        <fullName evidence="5">NAD(P)-dependent oxidoreductase</fullName>
    </submittedName>
</protein>
<dbReference type="GO" id="GO:0031491">
    <property type="term" value="F:nucleosome binding"/>
    <property type="evidence" value="ECO:0007669"/>
    <property type="project" value="TreeGrafter"/>
</dbReference>
<proteinExistence type="inferred from homology"/>
<dbReference type="PANTHER" id="PTHR43580:SF2">
    <property type="entry name" value="CYTOKINE-LIKE NUCLEAR FACTOR N-PAC"/>
    <property type="match status" value="1"/>
</dbReference>
<keyword evidence="6" id="KW-1185">Reference proteome</keyword>
<dbReference type="GO" id="GO:0140673">
    <property type="term" value="P:transcription elongation-coupled chromatin remodeling"/>
    <property type="evidence" value="ECO:0007669"/>
    <property type="project" value="TreeGrafter"/>
</dbReference>
<evidence type="ECO:0000259" key="3">
    <source>
        <dbReference type="Pfam" id="PF03446"/>
    </source>
</evidence>
<dbReference type="GO" id="GO:0003677">
    <property type="term" value="F:DNA binding"/>
    <property type="evidence" value="ECO:0007669"/>
    <property type="project" value="TreeGrafter"/>
</dbReference>
<dbReference type="GO" id="GO:0016491">
    <property type="term" value="F:oxidoreductase activity"/>
    <property type="evidence" value="ECO:0007669"/>
    <property type="project" value="UniProtKB-KW"/>
</dbReference>
<dbReference type="InterPro" id="IPR015815">
    <property type="entry name" value="HIBADH-related"/>
</dbReference>
<dbReference type="InterPro" id="IPR051265">
    <property type="entry name" value="HIBADH-related_NP60_sf"/>
</dbReference>
<evidence type="ECO:0000313" key="5">
    <source>
        <dbReference type="EMBL" id="AYF75775.1"/>
    </source>
</evidence>
<dbReference type="EMBL" id="CP032568">
    <property type="protein sequence ID" value="AYF75775.1"/>
    <property type="molecule type" value="Genomic_DNA"/>
</dbReference>
<dbReference type="InterPro" id="IPR006115">
    <property type="entry name" value="6PGDH_NADP-bd"/>
</dbReference>
<evidence type="ECO:0000256" key="2">
    <source>
        <dbReference type="ARBA" id="ARBA00023002"/>
    </source>
</evidence>
<dbReference type="InterPro" id="IPR036291">
    <property type="entry name" value="NAD(P)-bd_dom_sf"/>
</dbReference>
<dbReference type="KEGG" id="nyu:D7D52_20190"/>
<dbReference type="PANTHER" id="PTHR43580">
    <property type="entry name" value="OXIDOREDUCTASE GLYR1-RELATED"/>
    <property type="match status" value="1"/>
</dbReference>
<evidence type="ECO:0000256" key="1">
    <source>
        <dbReference type="ARBA" id="ARBA00009080"/>
    </source>
</evidence>
<dbReference type="Gene3D" id="1.10.1040.10">
    <property type="entry name" value="N-(1-d-carboxylethyl)-l-norvaline Dehydrogenase, domain 2"/>
    <property type="match status" value="1"/>
</dbReference>
<dbReference type="GO" id="GO:0000785">
    <property type="term" value="C:chromatin"/>
    <property type="evidence" value="ECO:0007669"/>
    <property type="project" value="TreeGrafter"/>
</dbReference>
<evidence type="ECO:0000313" key="6">
    <source>
        <dbReference type="Proteomes" id="UP000267164"/>
    </source>
</evidence>
<dbReference type="GO" id="GO:0050661">
    <property type="term" value="F:NADP binding"/>
    <property type="evidence" value="ECO:0007669"/>
    <property type="project" value="InterPro"/>
</dbReference>
<dbReference type="Proteomes" id="UP000267164">
    <property type="component" value="Chromosome"/>
</dbReference>